<dbReference type="PANTHER" id="PTHR34964">
    <property type="entry name" value="MEMBRANE LIPOPROTEIN-RELATED"/>
    <property type="match status" value="1"/>
</dbReference>
<comment type="caution">
    <text evidence="3">The sequence shown here is derived from an EMBL/GenBank/DDBJ whole genome shotgun (WGS) entry which is preliminary data.</text>
</comment>
<feature type="compositionally biased region" description="Basic and acidic residues" evidence="1">
    <location>
        <begin position="156"/>
        <end position="169"/>
    </location>
</feature>
<sequence>MHQPSTSPSSLEERKGDPRIYFLSAFFFSCIVSGGVFLGLYIFLPPDETQPWYPISGFILVAIPWIFWFLTYIYRCIRPIHTHSEPCKSFQRSTSTVAATNPSSNKSHLNFLMPSPNDVEHSVNEHSNGGGRHVRFGRVIVISEYDDYNHENNSNNDDHDIHDGSEAEHTSSTSPSQEEEKMVDSRESEILLTCSAGLS</sequence>
<proteinExistence type="predicted"/>
<dbReference type="Proteomes" id="UP001174677">
    <property type="component" value="Unassembled WGS sequence"/>
</dbReference>
<evidence type="ECO:0000313" key="4">
    <source>
        <dbReference type="Proteomes" id="UP001174677"/>
    </source>
</evidence>
<feature type="compositionally biased region" description="Basic and acidic residues" evidence="1">
    <location>
        <begin position="178"/>
        <end position="188"/>
    </location>
</feature>
<protein>
    <recommendedName>
        <fullName evidence="5">PIG-P domain-containing protein</fullName>
    </recommendedName>
</protein>
<evidence type="ECO:0000256" key="2">
    <source>
        <dbReference type="SAM" id="Phobius"/>
    </source>
</evidence>
<accession>A0ABQ9KCH5</accession>
<dbReference type="PANTHER" id="PTHR34964:SF14">
    <property type="entry name" value="MEMBRANE LIPOPROTEIN"/>
    <property type="match status" value="1"/>
</dbReference>
<dbReference type="EMBL" id="JARPOI010000023">
    <property type="protein sequence ID" value="KAJ9131835.1"/>
    <property type="molecule type" value="Genomic_DNA"/>
</dbReference>
<feature type="region of interest" description="Disordered" evidence="1">
    <location>
        <begin position="148"/>
        <end position="188"/>
    </location>
</feature>
<keyword evidence="2" id="KW-1133">Transmembrane helix</keyword>
<keyword evidence="2" id="KW-0472">Membrane</keyword>
<evidence type="ECO:0008006" key="5">
    <source>
        <dbReference type="Google" id="ProtNLM"/>
    </source>
</evidence>
<keyword evidence="4" id="KW-1185">Reference proteome</keyword>
<reference evidence="3 4" key="1">
    <citation type="journal article" date="2023" name="Plant Biotechnol. J.">
        <title>Chromosome-level wild Hevea brasiliensis genome provides new tools for genomic-assisted breeding and valuable loci to elevate rubber yield.</title>
        <authorList>
            <person name="Cheng H."/>
            <person name="Song X."/>
            <person name="Hu Y."/>
            <person name="Wu T."/>
            <person name="Yang Q."/>
            <person name="An Z."/>
            <person name="Feng S."/>
            <person name="Deng Z."/>
            <person name="Wu W."/>
            <person name="Zeng X."/>
            <person name="Tu M."/>
            <person name="Wang X."/>
            <person name="Huang H."/>
        </authorList>
    </citation>
    <scope>NUCLEOTIDE SEQUENCE [LARGE SCALE GENOMIC DNA]</scope>
    <source>
        <strain evidence="3">MT/VB/25A 57/8</strain>
    </source>
</reference>
<feature type="transmembrane region" description="Helical" evidence="2">
    <location>
        <begin position="55"/>
        <end position="74"/>
    </location>
</feature>
<evidence type="ECO:0000256" key="1">
    <source>
        <dbReference type="SAM" id="MobiDB-lite"/>
    </source>
</evidence>
<name>A0ABQ9KCH5_HEVBR</name>
<gene>
    <name evidence="3" type="ORF">P3X46_034747</name>
</gene>
<keyword evidence="2" id="KW-0812">Transmembrane</keyword>
<organism evidence="3 4">
    <name type="scientific">Hevea brasiliensis</name>
    <name type="common">Para rubber tree</name>
    <name type="synonym">Siphonia brasiliensis</name>
    <dbReference type="NCBI Taxonomy" id="3981"/>
    <lineage>
        <taxon>Eukaryota</taxon>
        <taxon>Viridiplantae</taxon>
        <taxon>Streptophyta</taxon>
        <taxon>Embryophyta</taxon>
        <taxon>Tracheophyta</taxon>
        <taxon>Spermatophyta</taxon>
        <taxon>Magnoliopsida</taxon>
        <taxon>eudicotyledons</taxon>
        <taxon>Gunneridae</taxon>
        <taxon>Pentapetalae</taxon>
        <taxon>rosids</taxon>
        <taxon>fabids</taxon>
        <taxon>Malpighiales</taxon>
        <taxon>Euphorbiaceae</taxon>
        <taxon>Crotonoideae</taxon>
        <taxon>Micrandreae</taxon>
        <taxon>Hevea</taxon>
    </lineage>
</organism>
<evidence type="ECO:0000313" key="3">
    <source>
        <dbReference type="EMBL" id="KAJ9131835.1"/>
    </source>
</evidence>
<feature type="transmembrane region" description="Helical" evidence="2">
    <location>
        <begin position="20"/>
        <end position="43"/>
    </location>
</feature>